<dbReference type="EMBL" id="PXVC01000011">
    <property type="protein sequence ID" value="PSI02180.1"/>
    <property type="molecule type" value="Genomic_DNA"/>
</dbReference>
<evidence type="ECO:0000313" key="1">
    <source>
        <dbReference type="EMBL" id="PSI02180.1"/>
    </source>
</evidence>
<dbReference type="Proteomes" id="UP000240206">
    <property type="component" value="Unassembled WGS sequence"/>
</dbReference>
<protein>
    <submittedName>
        <fullName evidence="1">Uncharacterized protein</fullName>
    </submittedName>
</protein>
<evidence type="ECO:0000313" key="2">
    <source>
        <dbReference type="Proteomes" id="UP000240206"/>
    </source>
</evidence>
<organism evidence="1 2">
    <name type="scientific">Synechococcus lacustris str. Tous</name>
    <dbReference type="NCBI Taxonomy" id="1910958"/>
    <lineage>
        <taxon>Bacteria</taxon>
        <taxon>Bacillati</taxon>
        <taxon>Cyanobacteriota</taxon>
        <taxon>Cyanophyceae</taxon>
        <taxon>Synechococcales</taxon>
        <taxon>Synechococcaceae</taxon>
        <taxon>Synechococcus</taxon>
    </lineage>
</organism>
<keyword evidence="2" id="KW-1185">Reference proteome</keyword>
<dbReference type="AlphaFoldDB" id="A0A2P7EG60"/>
<comment type="caution">
    <text evidence="1">The sequence shown here is derived from an EMBL/GenBank/DDBJ whole genome shotgun (WGS) entry which is preliminary data.</text>
</comment>
<accession>A0A2P7EG60</accession>
<gene>
    <name evidence="1" type="ORF">C7K08_04390</name>
</gene>
<proteinExistence type="predicted"/>
<reference evidence="2" key="1">
    <citation type="submission" date="2018-03" db="EMBL/GenBank/DDBJ databases">
        <title>Ecological and genomic features of two cosmopolitan and abundant freshwater picocyanobacteria.</title>
        <authorList>
            <person name="Cabello-Yeves P.J."/>
            <person name="Picazo A."/>
            <person name="Camacho A."/>
            <person name="Callieri C."/>
            <person name="Rosselli R."/>
            <person name="Roda-Garcia J."/>
            <person name="Coutinho F.H."/>
            <person name="Rodriguez-Valera F."/>
        </authorList>
    </citation>
    <scope>NUCLEOTIDE SEQUENCE [LARGE SCALE GENOMIC DNA]</scope>
    <source>
        <strain evidence="2">Tous</strain>
    </source>
</reference>
<dbReference type="STRING" id="1910958.BTM30_01030"/>
<sequence>MWLIGFQPAIAFAGPVDWQEVTPTAEGRQWWDKGSLRRNRKGELTVLSRFSANPDQSGKSQTGALYVMALDCDEQLYKDLQVNGLPRPRAQWQLVGSEDLIAEVLQQSCAAARGEGLLEQGKA</sequence>
<name>A0A2P7EG60_9SYNE</name>